<dbReference type="EMBL" id="UZAI01000305">
    <property type="protein sequence ID" value="VDO51170.1"/>
    <property type="molecule type" value="Genomic_DNA"/>
</dbReference>
<dbReference type="AlphaFoldDB" id="A0A183LC70"/>
<gene>
    <name evidence="1" type="ORF">SMRZ_LOCUS1395</name>
</gene>
<accession>A0A183LC70</accession>
<proteinExistence type="predicted"/>
<reference evidence="1 2" key="1">
    <citation type="submission" date="2018-11" db="EMBL/GenBank/DDBJ databases">
        <authorList>
            <consortium name="Pathogen Informatics"/>
        </authorList>
    </citation>
    <scope>NUCLEOTIDE SEQUENCE [LARGE SCALE GENOMIC DNA]</scope>
    <source>
        <strain evidence="1 2">Zambia</strain>
    </source>
</reference>
<organism evidence="1 2">
    <name type="scientific">Schistosoma margrebowiei</name>
    <dbReference type="NCBI Taxonomy" id="48269"/>
    <lineage>
        <taxon>Eukaryota</taxon>
        <taxon>Metazoa</taxon>
        <taxon>Spiralia</taxon>
        <taxon>Lophotrochozoa</taxon>
        <taxon>Platyhelminthes</taxon>
        <taxon>Trematoda</taxon>
        <taxon>Digenea</taxon>
        <taxon>Strigeidida</taxon>
        <taxon>Schistosomatoidea</taxon>
        <taxon>Schistosomatidae</taxon>
        <taxon>Schistosoma</taxon>
    </lineage>
</organism>
<dbReference type="Proteomes" id="UP000277204">
    <property type="component" value="Unassembled WGS sequence"/>
</dbReference>
<evidence type="ECO:0000313" key="1">
    <source>
        <dbReference type="EMBL" id="VDO51170.1"/>
    </source>
</evidence>
<keyword evidence="2" id="KW-1185">Reference proteome</keyword>
<name>A0A183LC70_9TREM</name>
<protein>
    <submittedName>
        <fullName evidence="1">Uncharacterized protein</fullName>
    </submittedName>
</protein>
<evidence type="ECO:0000313" key="2">
    <source>
        <dbReference type="Proteomes" id="UP000277204"/>
    </source>
</evidence>
<sequence>MVVGGSQQGTLDLRFVLLGTCQQGVPVILRQLITTQLDGEMGIIRKDPATIRLSICYLNKLGMVRNENDSLTESHLNSLGVKGNPTGYLKMF</sequence>